<feature type="binding site" evidence="12">
    <location>
        <position position="298"/>
    </location>
    <ligand>
        <name>K(+)</name>
        <dbReference type="ChEBI" id="CHEBI:29103"/>
    </ligand>
</feature>
<reference evidence="14" key="1">
    <citation type="submission" date="2021-01" db="EMBL/GenBank/DDBJ databases">
        <authorList>
            <person name="Corre E."/>
            <person name="Pelletier E."/>
            <person name="Niang G."/>
            <person name="Scheremetjew M."/>
            <person name="Finn R."/>
            <person name="Kale V."/>
            <person name="Holt S."/>
            <person name="Cochrane G."/>
            <person name="Meng A."/>
            <person name="Brown T."/>
            <person name="Cohen L."/>
        </authorList>
    </citation>
    <scope>NUCLEOTIDE SEQUENCE</scope>
    <source>
        <strain evidence="14">SAG 36.94</strain>
    </source>
</reference>
<comment type="subcellular location">
    <subcellularLocation>
        <location evidence="12">Cytoplasm</location>
    </subcellularLocation>
    <subcellularLocation>
        <location evidence="12">Nucleus</location>
    </subcellularLocation>
</comment>
<evidence type="ECO:0000256" key="8">
    <source>
        <dbReference type="ARBA" id="ARBA00022840"/>
    </source>
</evidence>
<evidence type="ECO:0000256" key="7">
    <source>
        <dbReference type="ARBA" id="ARBA00022777"/>
    </source>
</evidence>
<comment type="function">
    <text evidence="12">Catalyzes the phosphorylation of ribose at O-5 in a reaction requiring ATP and magnesium. The resulting D-ribose-5-phosphate can then be used either for sythesis of nucleotides, histidine, and tryptophan, or as a component of the pentose phosphate pathway.</text>
</comment>
<dbReference type="PROSITE" id="PS00584">
    <property type="entry name" value="PFKB_KINASES_2"/>
    <property type="match status" value="1"/>
</dbReference>
<feature type="binding site" evidence="12">
    <location>
        <begin position="18"/>
        <end position="20"/>
    </location>
    <ligand>
        <name>substrate</name>
    </ligand>
</feature>
<evidence type="ECO:0000256" key="4">
    <source>
        <dbReference type="ARBA" id="ARBA00022679"/>
    </source>
</evidence>
<dbReference type="Gene3D" id="3.40.1190.20">
    <property type="match status" value="1"/>
</dbReference>
<feature type="binding site" evidence="12">
    <location>
        <position position="304"/>
    </location>
    <ligand>
        <name>K(+)</name>
        <dbReference type="ChEBI" id="CHEBI:29103"/>
    </ligand>
</feature>
<comment type="catalytic activity">
    <reaction evidence="12">
        <text>D-ribose + ATP = D-ribose 5-phosphate + ADP + H(+)</text>
        <dbReference type="Rhea" id="RHEA:13697"/>
        <dbReference type="ChEBI" id="CHEBI:15378"/>
        <dbReference type="ChEBI" id="CHEBI:30616"/>
        <dbReference type="ChEBI" id="CHEBI:47013"/>
        <dbReference type="ChEBI" id="CHEBI:78346"/>
        <dbReference type="ChEBI" id="CHEBI:456216"/>
        <dbReference type="EC" id="2.7.1.15"/>
    </reaction>
</comment>
<feature type="binding site" evidence="12">
    <location>
        <position position="289"/>
    </location>
    <ligand>
        <name>ATP</name>
        <dbReference type="ChEBI" id="CHEBI:30616"/>
    </ligand>
</feature>
<keyword evidence="12" id="KW-0963">Cytoplasm</keyword>
<dbReference type="GO" id="GO:0046872">
    <property type="term" value="F:metal ion binding"/>
    <property type="evidence" value="ECO:0007669"/>
    <property type="project" value="UniProtKB-KW"/>
</dbReference>
<evidence type="ECO:0000256" key="9">
    <source>
        <dbReference type="ARBA" id="ARBA00022842"/>
    </source>
</evidence>
<dbReference type="PROSITE" id="PS00583">
    <property type="entry name" value="PFKB_KINASES_1"/>
    <property type="match status" value="1"/>
</dbReference>
<evidence type="ECO:0000256" key="3">
    <source>
        <dbReference type="ARBA" id="ARBA00016943"/>
    </source>
</evidence>
<dbReference type="PANTHER" id="PTHR10584">
    <property type="entry name" value="SUGAR KINASE"/>
    <property type="match status" value="1"/>
</dbReference>
<dbReference type="EMBL" id="HBGH01007140">
    <property type="protein sequence ID" value="CAD9231721.1"/>
    <property type="molecule type" value="Transcribed_RNA"/>
</dbReference>
<keyword evidence="6 12" id="KW-0547">Nucleotide-binding</keyword>
<dbReference type="Pfam" id="PF00294">
    <property type="entry name" value="PfkB"/>
    <property type="match status" value="1"/>
</dbReference>
<comment type="activity regulation">
    <text evidence="12">Activated by a monovalent cation that binds near, but not in, the active site. The most likely occupant of the site in vivo is potassium. Ion binding induces a conformational change that may alter substrate affinity.</text>
</comment>
<evidence type="ECO:0000256" key="6">
    <source>
        <dbReference type="ARBA" id="ARBA00022741"/>
    </source>
</evidence>
<evidence type="ECO:0000256" key="1">
    <source>
        <dbReference type="ARBA" id="ARBA00005380"/>
    </source>
</evidence>
<evidence type="ECO:0000256" key="12">
    <source>
        <dbReference type="HAMAP-Rule" id="MF_03215"/>
    </source>
</evidence>
<dbReference type="HAMAP" id="MF_01987">
    <property type="entry name" value="Ribokinase"/>
    <property type="match status" value="1"/>
</dbReference>
<evidence type="ECO:0000259" key="13">
    <source>
        <dbReference type="Pfam" id="PF00294"/>
    </source>
</evidence>
<feature type="binding site" evidence="12">
    <location>
        <position position="300"/>
    </location>
    <ligand>
        <name>K(+)</name>
        <dbReference type="ChEBI" id="CHEBI:29103"/>
    </ligand>
</feature>
<keyword evidence="4 12" id="KW-0808">Transferase</keyword>
<keyword evidence="10 12" id="KW-0630">Potassium</keyword>
<evidence type="ECO:0000313" key="14">
    <source>
        <dbReference type="EMBL" id="CAD9231721.1"/>
    </source>
</evidence>
<comment type="similarity">
    <text evidence="1">Belongs to the carbohydrate kinase pfkB family.</text>
</comment>
<dbReference type="EC" id="2.7.1.15" evidence="2 12"/>
<name>A0A7S1XDR7_9RHOD</name>
<evidence type="ECO:0000256" key="5">
    <source>
        <dbReference type="ARBA" id="ARBA00022723"/>
    </source>
</evidence>
<dbReference type="InterPro" id="IPR002139">
    <property type="entry name" value="Ribo/fructo_kinase"/>
</dbReference>
<feature type="binding site" evidence="12">
    <location>
        <position position="250"/>
    </location>
    <ligand>
        <name>K(+)</name>
        <dbReference type="ChEBI" id="CHEBI:29103"/>
    </ligand>
</feature>
<evidence type="ECO:0000256" key="2">
    <source>
        <dbReference type="ARBA" id="ARBA00012035"/>
    </source>
</evidence>
<dbReference type="GO" id="GO:0004747">
    <property type="term" value="F:ribokinase activity"/>
    <property type="evidence" value="ECO:0007669"/>
    <property type="project" value="UniProtKB-UniRule"/>
</dbReference>
<proteinExistence type="inferred from homology"/>
<organism evidence="14">
    <name type="scientific">Compsopogon caeruleus</name>
    <dbReference type="NCBI Taxonomy" id="31354"/>
    <lineage>
        <taxon>Eukaryota</taxon>
        <taxon>Rhodophyta</taxon>
        <taxon>Compsopogonophyceae</taxon>
        <taxon>Compsopogonales</taxon>
        <taxon>Compsopogonaceae</taxon>
        <taxon>Compsopogon</taxon>
    </lineage>
</organism>
<evidence type="ECO:0000256" key="11">
    <source>
        <dbReference type="ARBA" id="ARBA00023277"/>
    </source>
</evidence>
<comment type="caution">
    <text evidence="12">Lacks conserved residue(s) required for the propagation of feature annotation.</text>
</comment>
<comment type="pathway">
    <text evidence="12">Carbohydrate metabolism; D-ribose degradation; D-ribose 5-phosphate from beta-D-ribopyranose: step 2/2.</text>
</comment>
<dbReference type="InterPro" id="IPR002173">
    <property type="entry name" value="Carboh/pur_kinase_PfkB_CS"/>
</dbReference>
<keyword evidence="5 12" id="KW-0479">Metal-binding</keyword>
<feature type="binding site" evidence="12">
    <location>
        <begin position="218"/>
        <end position="223"/>
    </location>
    <ligand>
        <name>ATP</name>
        <dbReference type="ChEBI" id="CHEBI:30616"/>
    </ligand>
</feature>
<feature type="domain" description="Carbohydrate kinase PfkB" evidence="13">
    <location>
        <begin position="10"/>
        <end position="306"/>
    </location>
</feature>
<feature type="binding site" evidence="12">
    <location>
        <position position="295"/>
    </location>
    <ligand>
        <name>K(+)</name>
        <dbReference type="ChEBI" id="CHEBI:29103"/>
    </ligand>
</feature>
<comment type="similarity">
    <text evidence="12">Belongs to the carbohydrate kinase PfkB family. Ribokinase subfamily.</text>
</comment>
<comment type="subunit">
    <text evidence="12">Homodimer.</text>
</comment>
<sequence>MVMERSETGRVLVVGSVNQDYVFETGRFAKPGETVLGESFRTSAGGKGANQAVASSRLGAHVDFVGCVGIDHDGDILLERLQREQVGTSAVRRVEGYHTGVASVWVQSESGENAIVVAPGANVAPAWMSQVAPGPALAKLLDCNDIVLLQLEIPLDAVVSVAQKAKERGRIVIVNPAPAQTLPRELLEATDILVPNQYETELCGGLALLSAACIVVTTLGSTGCSVTFPTTSLPVHIQAAPLKLDERVVDTSGAGDCFCGALASFLAGQANAFSIDPNDLVLAAARFANQAAARSVVRRGAMDSMPRRHEVFSELPEGKSSV</sequence>
<dbReference type="GO" id="GO:0005524">
    <property type="term" value="F:ATP binding"/>
    <property type="evidence" value="ECO:0007669"/>
    <property type="project" value="UniProtKB-UniRule"/>
</dbReference>
<dbReference type="InterPro" id="IPR029056">
    <property type="entry name" value="Ribokinase-like"/>
</dbReference>
<feature type="binding site" evidence="12">
    <location>
        <position position="196"/>
    </location>
    <ligand>
        <name>ATP</name>
        <dbReference type="ChEBI" id="CHEBI:30616"/>
    </ligand>
</feature>
<dbReference type="GO" id="GO:0019303">
    <property type="term" value="P:D-ribose catabolic process"/>
    <property type="evidence" value="ECO:0007669"/>
    <property type="project" value="UniProtKB-UniRule"/>
</dbReference>
<feature type="active site" description="Proton acceptor" evidence="12">
    <location>
        <position position="256"/>
    </location>
</feature>
<evidence type="ECO:0000256" key="10">
    <source>
        <dbReference type="ARBA" id="ARBA00022958"/>
    </source>
</evidence>
<dbReference type="GO" id="GO:0005634">
    <property type="term" value="C:nucleus"/>
    <property type="evidence" value="ECO:0007669"/>
    <property type="project" value="UniProtKB-SubCell"/>
</dbReference>
<dbReference type="CDD" id="cd01174">
    <property type="entry name" value="ribokinase"/>
    <property type="match status" value="1"/>
</dbReference>
<feature type="binding site" evidence="12">
    <location>
        <begin position="46"/>
        <end position="50"/>
    </location>
    <ligand>
        <name>substrate</name>
    </ligand>
</feature>
<dbReference type="GO" id="GO:0005829">
    <property type="term" value="C:cytosol"/>
    <property type="evidence" value="ECO:0007669"/>
    <property type="project" value="TreeGrafter"/>
</dbReference>
<dbReference type="SUPFAM" id="SSF53613">
    <property type="entry name" value="Ribokinase-like"/>
    <property type="match status" value="1"/>
</dbReference>
<dbReference type="PANTHER" id="PTHR10584:SF166">
    <property type="entry name" value="RIBOKINASE"/>
    <property type="match status" value="1"/>
</dbReference>
<protein>
    <recommendedName>
        <fullName evidence="3 12">Ribokinase</fullName>
        <shortName evidence="12">RK</shortName>
        <ecNumber evidence="2 12">2.7.1.15</ecNumber>
    </recommendedName>
</protein>
<dbReference type="InterPro" id="IPR011877">
    <property type="entry name" value="Ribokinase"/>
</dbReference>
<accession>A0A7S1XDR7</accession>
<feature type="binding site" evidence="12">
    <location>
        <position position="256"/>
    </location>
    <ligand>
        <name>substrate</name>
    </ligand>
</feature>
<keyword evidence="7 12" id="KW-0418">Kinase</keyword>
<keyword evidence="11 12" id="KW-0119">Carbohydrate metabolism</keyword>
<keyword evidence="12" id="KW-0539">Nucleus</keyword>
<gene>
    <name evidence="14" type="ORF">CCAE0312_LOCUS3802</name>
</gene>
<feature type="binding site" evidence="12">
    <location>
        <begin position="255"/>
        <end position="256"/>
    </location>
    <ligand>
        <name>ATP</name>
        <dbReference type="ChEBI" id="CHEBI:30616"/>
    </ligand>
</feature>
<dbReference type="AlphaFoldDB" id="A0A7S1XDR7"/>
<dbReference type="InterPro" id="IPR011611">
    <property type="entry name" value="PfkB_dom"/>
</dbReference>
<keyword evidence="9 12" id="KW-0460">Magnesium</keyword>
<comment type="cofactor">
    <cofactor evidence="12">
        <name>Mg(2+)</name>
        <dbReference type="ChEBI" id="CHEBI:18420"/>
    </cofactor>
    <text evidence="12">Requires a divalent cation, most likely magnesium in vivo, as an electrophilic catalyst to aid phosphoryl group transfer. It is the chelate of the metal and the nucleotide that is the actual substrate.</text>
</comment>
<feature type="binding site" evidence="12">
    <location>
        <position position="252"/>
    </location>
    <ligand>
        <name>K(+)</name>
        <dbReference type="ChEBI" id="CHEBI:29103"/>
    </ligand>
</feature>
<dbReference type="UniPathway" id="UPA00916">
    <property type="reaction ID" value="UER00889"/>
</dbReference>
<keyword evidence="8 12" id="KW-0067">ATP-binding</keyword>
<feature type="binding site" evidence="12">
    <location>
        <position position="152"/>
    </location>
    <ligand>
        <name>substrate</name>
    </ligand>
</feature>
<dbReference type="PRINTS" id="PR00990">
    <property type="entry name" value="RIBOKINASE"/>
</dbReference>